<keyword evidence="3" id="KW-1185">Reference proteome</keyword>
<dbReference type="AlphaFoldDB" id="W7LSI7"/>
<organism evidence="2 3">
    <name type="scientific">Gibberella moniliformis (strain M3125 / FGSC 7600)</name>
    <name type="common">Maize ear and stalk rot fungus</name>
    <name type="synonym">Fusarium verticillioides</name>
    <dbReference type="NCBI Taxonomy" id="334819"/>
    <lineage>
        <taxon>Eukaryota</taxon>
        <taxon>Fungi</taxon>
        <taxon>Dikarya</taxon>
        <taxon>Ascomycota</taxon>
        <taxon>Pezizomycotina</taxon>
        <taxon>Sordariomycetes</taxon>
        <taxon>Hypocreomycetidae</taxon>
        <taxon>Hypocreales</taxon>
        <taxon>Nectriaceae</taxon>
        <taxon>Fusarium</taxon>
        <taxon>Fusarium fujikuroi species complex</taxon>
    </lineage>
</organism>
<dbReference type="Proteomes" id="UP000009096">
    <property type="component" value="Chromosome 2"/>
</dbReference>
<proteinExistence type="predicted"/>
<sequence length="326" mass="37651">MEQYQQTATGTARHALQLPDEDPDSTVVDLDLTGGDTEFPLKIGKLLRRERHADVYSVYRNNSSIRDMKTEARAFIIDGVAGKLKRHRKRCMQRLGPRTLLSVSCRGAEVIVYTANYNDWLVAAEEDKDSNETCRSELVPMGKTSYKREAARMRQRERRRARADQEHSSSPQDDELITDDTSLSEDAMVTFKAAILLYIFFDKQGRERPVKELYVPRSCRGTPKLMNMYSLRFLLGSPSSRSRDMHTTSNMEKWPRRETLQHLKDLERQFSNMSYRQLFTGVHSVLTTFSPLDLRSVPSSNHRSDLLQHIQTTLPILIDNFQIMTQ</sequence>
<dbReference type="KEGG" id="fvr:FVEG_03615"/>
<feature type="region of interest" description="Disordered" evidence="1">
    <location>
        <begin position="145"/>
        <end position="179"/>
    </location>
</feature>
<dbReference type="EMBL" id="DS022245">
    <property type="protein sequence ID" value="EWG41516.1"/>
    <property type="molecule type" value="Genomic_DNA"/>
</dbReference>
<dbReference type="OrthoDB" id="5103312at2759"/>
<dbReference type="VEuPathDB" id="FungiDB:FVEG_03615"/>
<dbReference type="GeneID" id="30061739"/>
<evidence type="ECO:0000313" key="3">
    <source>
        <dbReference type="Proteomes" id="UP000009096"/>
    </source>
</evidence>
<protein>
    <submittedName>
        <fullName evidence="2">Uncharacterized protein</fullName>
    </submittedName>
</protein>
<feature type="compositionally biased region" description="Polar residues" evidence="1">
    <location>
        <begin position="1"/>
        <end position="10"/>
    </location>
</feature>
<dbReference type="EMBL" id="CM000579">
    <property type="protein sequence ID" value="EWG41516.1"/>
    <property type="molecule type" value="Genomic_DNA"/>
</dbReference>
<name>W7LSI7_GIBM7</name>
<feature type="region of interest" description="Disordered" evidence="1">
    <location>
        <begin position="1"/>
        <end position="23"/>
    </location>
</feature>
<reference evidence="2 3" key="1">
    <citation type="journal article" date="2010" name="Nature">
        <title>Comparative genomics reveals mobile pathogenicity chromosomes in Fusarium.</title>
        <authorList>
            <person name="Ma L.J."/>
            <person name="van der Does H.C."/>
            <person name="Borkovich K.A."/>
            <person name="Coleman J.J."/>
            <person name="Daboussi M.J."/>
            <person name="Di Pietro A."/>
            <person name="Dufresne M."/>
            <person name="Freitag M."/>
            <person name="Grabherr M."/>
            <person name="Henrissat B."/>
            <person name="Houterman P.M."/>
            <person name="Kang S."/>
            <person name="Shim W.B."/>
            <person name="Woloshuk C."/>
            <person name="Xie X."/>
            <person name="Xu J.R."/>
            <person name="Antoniw J."/>
            <person name="Baker S.E."/>
            <person name="Bluhm B.H."/>
            <person name="Breakspear A."/>
            <person name="Brown D.W."/>
            <person name="Butchko R.A."/>
            <person name="Chapman S."/>
            <person name="Coulson R."/>
            <person name="Coutinho P.M."/>
            <person name="Danchin E.G."/>
            <person name="Diener A."/>
            <person name="Gale L.R."/>
            <person name="Gardiner D.M."/>
            <person name="Goff S."/>
            <person name="Hammond-Kosack K.E."/>
            <person name="Hilburn K."/>
            <person name="Hua-Van A."/>
            <person name="Jonkers W."/>
            <person name="Kazan K."/>
            <person name="Kodira C.D."/>
            <person name="Koehrsen M."/>
            <person name="Kumar L."/>
            <person name="Lee Y.H."/>
            <person name="Li L."/>
            <person name="Manners J.M."/>
            <person name="Miranda-Saavedra D."/>
            <person name="Mukherjee M."/>
            <person name="Park G."/>
            <person name="Park J."/>
            <person name="Park S.Y."/>
            <person name="Proctor R.H."/>
            <person name="Regev A."/>
            <person name="Ruiz-Roldan M.C."/>
            <person name="Sain D."/>
            <person name="Sakthikumar S."/>
            <person name="Sykes S."/>
            <person name="Schwartz D.C."/>
            <person name="Turgeon B.G."/>
            <person name="Wapinski I."/>
            <person name="Yoder O."/>
            <person name="Young S."/>
            <person name="Zeng Q."/>
            <person name="Zhou S."/>
            <person name="Galagan J."/>
            <person name="Cuomo C.A."/>
            <person name="Kistler H.C."/>
            <person name="Rep M."/>
        </authorList>
    </citation>
    <scope>NUCLEOTIDE SEQUENCE [LARGE SCALE GENOMIC DNA]</scope>
    <source>
        <strain evidence="3">M3125 / FGSC 7600</strain>
    </source>
</reference>
<accession>W7LSI7</accession>
<dbReference type="eggNOG" id="ENOG502T5C3">
    <property type="taxonomic scope" value="Eukaryota"/>
</dbReference>
<evidence type="ECO:0000313" key="2">
    <source>
        <dbReference type="EMBL" id="EWG41516.1"/>
    </source>
</evidence>
<evidence type="ECO:0000256" key="1">
    <source>
        <dbReference type="SAM" id="MobiDB-lite"/>
    </source>
</evidence>
<dbReference type="RefSeq" id="XP_018747707.1">
    <property type="nucleotide sequence ID" value="XM_018891231.1"/>
</dbReference>
<gene>
    <name evidence="2" type="ORF">FVEG_03615</name>
</gene>